<feature type="compositionally biased region" description="Basic residues" evidence="1">
    <location>
        <begin position="164"/>
        <end position="173"/>
    </location>
</feature>
<protein>
    <submittedName>
        <fullName evidence="2">Uncharacterized protein</fullName>
    </submittedName>
</protein>
<feature type="compositionally biased region" description="Low complexity" evidence="1">
    <location>
        <begin position="222"/>
        <end position="233"/>
    </location>
</feature>
<sequence>MTEDDLEIEITTQEVLESALLAITKDEGEIVVSDNEERILDLNANFEENNIEDNASDDLKNRKRKHDKVEENNEKEARIVNSTNDNIDDEPKTKKAALDRLRNMKFAVKDPFKDNPYGLKERPTFIRSNKQNSQKSPINDEEPATKSSSRRSSRDHLDDDSSYRSRRNRRSRSRNGNNERHRTTQLKLSRAENSSSSSMDKIIESRHQRSTMYFLQKDKSKYGISSSSSQQKQPTNRSNLPTKPIQERIEAFLARPDYEVLAMPVADLRALILQGAELFREQNNFLNAKKTLLSELDSIIFSEREEIERLSHEIPLTEQNIQETSQQKVLDFSVPPPNILPTSTSISGTGGLSSGGVNNEFSTPPPNYSLPPPSQQVLSSSTSTSLSSLLNLNYNPSSQTITTTTTLLSSSSSSTNQQLIIGGGGGSSSPFSHFSQTPSLLYPSTPSKLIQQQLNVSVSSSSGDVSSTTTEINLEFIFKINFLFNSISLPNTSFPPPNLLETSRPHSNPNISINRPTANLQLPPPSLTSFFTVPPPQIIKKQPELVQQQPPVVSAIPSLLSLPPPQIVTNTSQFIFSSATASPLKQPLLEQQKQPVILTSTATIPSLLSLPTQQLIFTAGNVSSSTVTPPRQQDPH</sequence>
<name>A0A8T0A2G4_9BILA</name>
<keyword evidence="3" id="KW-1185">Reference proteome</keyword>
<feature type="compositionally biased region" description="Basic and acidic residues" evidence="1">
    <location>
        <begin position="67"/>
        <end position="78"/>
    </location>
</feature>
<evidence type="ECO:0000313" key="3">
    <source>
        <dbReference type="Proteomes" id="UP000605970"/>
    </source>
</evidence>
<feature type="region of interest" description="Disordered" evidence="1">
    <location>
        <begin position="110"/>
        <end position="208"/>
    </location>
</feature>
<evidence type="ECO:0000256" key="1">
    <source>
        <dbReference type="SAM" id="MobiDB-lite"/>
    </source>
</evidence>
<comment type="caution">
    <text evidence="2">The sequence shown here is derived from an EMBL/GenBank/DDBJ whole genome shotgun (WGS) entry which is preliminary data.</text>
</comment>
<evidence type="ECO:0000313" key="2">
    <source>
        <dbReference type="EMBL" id="KAF7639489.1"/>
    </source>
</evidence>
<dbReference type="OrthoDB" id="5908652at2759"/>
<feature type="compositionally biased region" description="Polar residues" evidence="1">
    <location>
        <begin position="126"/>
        <end position="137"/>
    </location>
</feature>
<proteinExistence type="predicted"/>
<feature type="compositionally biased region" description="Pro residues" evidence="1">
    <location>
        <begin position="363"/>
        <end position="374"/>
    </location>
</feature>
<reference evidence="2" key="1">
    <citation type="journal article" date="2020" name="Ecol. Evol.">
        <title>Genome structure and content of the rice root-knot nematode (Meloidogyne graminicola).</title>
        <authorList>
            <person name="Phan N.T."/>
            <person name="Danchin E.G.J."/>
            <person name="Klopp C."/>
            <person name="Perfus-Barbeoch L."/>
            <person name="Kozlowski D.K."/>
            <person name="Koutsovoulos G.D."/>
            <person name="Lopez-Roques C."/>
            <person name="Bouchez O."/>
            <person name="Zahm M."/>
            <person name="Besnard G."/>
            <person name="Bellafiore S."/>
        </authorList>
    </citation>
    <scope>NUCLEOTIDE SEQUENCE</scope>
    <source>
        <strain evidence="2">VN-18</strain>
    </source>
</reference>
<organism evidence="2 3">
    <name type="scientific">Meloidogyne graminicola</name>
    <dbReference type="NCBI Taxonomy" id="189291"/>
    <lineage>
        <taxon>Eukaryota</taxon>
        <taxon>Metazoa</taxon>
        <taxon>Ecdysozoa</taxon>
        <taxon>Nematoda</taxon>
        <taxon>Chromadorea</taxon>
        <taxon>Rhabditida</taxon>
        <taxon>Tylenchina</taxon>
        <taxon>Tylenchomorpha</taxon>
        <taxon>Tylenchoidea</taxon>
        <taxon>Meloidogynidae</taxon>
        <taxon>Meloidogyninae</taxon>
        <taxon>Meloidogyne</taxon>
    </lineage>
</organism>
<gene>
    <name evidence="2" type="ORF">Mgra_00001166</name>
</gene>
<feature type="compositionally biased region" description="Basic and acidic residues" evidence="1">
    <location>
        <begin position="152"/>
        <end position="163"/>
    </location>
</feature>
<feature type="compositionally biased region" description="Basic and acidic residues" evidence="1">
    <location>
        <begin position="110"/>
        <end position="124"/>
    </location>
</feature>
<feature type="region of interest" description="Disordered" evidence="1">
    <location>
        <begin position="340"/>
        <end position="380"/>
    </location>
</feature>
<dbReference type="Proteomes" id="UP000605970">
    <property type="component" value="Unassembled WGS sequence"/>
</dbReference>
<accession>A0A8T0A2G4</accession>
<dbReference type="EMBL" id="JABEBT010000005">
    <property type="protein sequence ID" value="KAF7639489.1"/>
    <property type="molecule type" value="Genomic_DNA"/>
</dbReference>
<feature type="compositionally biased region" description="Low complexity" evidence="1">
    <location>
        <begin position="407"/>
        <end position="420"/>
    </location>
</feature>
<dbReference type="AlphaFoldDB" id="A0A8T0A2G4"/>
<feature type="region of interest" description="Disordered" evidence="1">
    <location>
        <begin position="407"/>
        <end position="432"/>
    </location>
</feature>
<feature type="region of interest" description="Disordered" evidence="1">
    <location>
        <begin position="221"/>
        <end position="243"/>
    </location>
</feature>
<feature type="region of interest" description="Disordered" evidence="1">
    <location>
        <begin position="47"/>
        <end position="93"/>
    </location>
</feature>